<dbReference type="Gene3D" id="1.10.287.130">
    <property type="match status" value="1"/>
</dbReference>
<keyword evidence="4" id="KW-1003">Cell membrane</keyword>
<keyword evidence="5" id="KW-0597">Phosphoprotein</keyword>
<evidence type="ECO:0000256" key="6">
    <source>
        <dbReference type="ARBA" id="ARBA00022679"/>
    </source>
</evidence>
<dbReference type="Pfam" id="PF02518">
    <property type="entry name" value="HATPase_c"/>
    <property type="match status" value="1"/>
</dbReference>
<dbReference type="InterPro" id="IPR000014">
    <property type="entry name" value="PAS"/>
</dbReference>
<keyword evidence="12" id="KW-0902">Two-component regulatory system</keyword>
<dbReference type="Gene3D" id="3.30.565.10">
    <property type="entry name" value="Histidine kinase-like ATPase, C-terminal domain"/>
    <property type="match status" value="1"/>
</dbReference>
<dbReference type="GO" id="GO:0006355">
    <property type="term" value="P:regulation of DNA-templated transcription"/>
    <property type="evidence" value="ECO:0007669"/>
    <property type="project" value="InterPro"/>
</dbReference>
<dbReference type="CDD" id="cd00082">
    <property type="entry name" value="HisKA"/>
    <property type="match status" value="1"/>
</dbReference>
<name>A0A369TR96_9RHOB</name>
<dbReference type="InterPro" id="IPR036890">
    <property type="entry name" value="HATPase_C_sf"/>
</dbReference>
<dbReference type="PRINTS" id="PR00344">
    <property type="entry name" value="BCTRLSENSOR"/>
</dbReference>
<dbReference type="InterPro" id="IPR035965">
    <property type="entry name" value="PAS-like_dom_sf"/>
</dbReference>
<dbReference type="SMART" id="SM00387">
    <property type="entry name" value="HATPase_c"/>
    <property type="match status" value="1"/>
</dbReference>
<protein>
    <recommendedName>
        <fullName evidence="3">histidine kinase</fullName>
        <ecNumber evidence="3">2.7.13.3</ecNumber>
    </recommendedName>
</protein>
<keyword evidence="13 14" id="KW-0472">Membrane</keyword>
<dbReference type="SUPFAM" id="SSF103190">
    <property type="entry name" value="Sensory domain-like"/>
    <property type="match status" value="1"/>
</dbReference>
<gene>
    <name evidence="18" type="ORF">DU478_15130</name>
</gene>
<dbReference type="OrthoDB" id="9795133at2"/>
<dbReference type="AlphaFoldDB" id="A0A369TR96"/>
<dbReference type="Proteomes" id="UP000253977">
    <property type="component" value="Unassembled WGS sequence"/>
</dbReference>
<dbReference type="EC" id="2.7.13.3" evidence="3"/>
<comment type="subcellular location">
    <subcellularLocation>
        <location evidence="2">Cell membrane</location>
        <topology evidence="2">Multi-pass membrane protein</topology>
    </subcellularLocation>
</comment>
<dbReference type="GO" id="GO:0030295">
    <property type="term" value="F:protein kinase activator activity"/>
    <property type="evidence" value="ECO:0007669"/>
    <property type="project" value="TreeGrafter"/>
</dbReference>
<evidence type="ECO:0000256" key="14">
    <source>
        <dbReference type="SAM" id="Phobius"/>
    </source>
</evidence>
<dbReference type="NCBIfam" id="TIGR00229">
    <property type="entry name" value="sensory_box"/>
    <property type="match status" value="1"/>
</dbReference>
<dbReference type="PROSITE" id="PS50112">
    <property type="entry name" value="PAS"/>
    <property type="match status" value="1"/>
</dbReference>
<dbReference type="InterPro" id="IPR029151">
    <property type="entry name" value="Sensor-like_sf"/>
</dbReference>
<evidence type="ECO:0000259" key="16">
    <source>
        <dbReference type="PROSITE" id="PS50112"/>
    </source>
</evidence>
<dbReference type="InterPro" id="IPR050351">
    <property type="entry name" value="BphY/WalK/GraS-like"/>
</dbReference>
<dbReference type="SMART" id="SM00091">
    <property type="entry name" value="PAS"/>
    <property type="match status" value="1"/>
</dbReference>
<dbReference type="GO" id="GO:0007234">
    <property type="term" value="P:osmosensory signaling via phosphorelay pathway"/>
    <property type="evidence" value="ECO:0007669"/>
    <property type="project" value="TreeGrafter"/>
</dbReference>
<evidence type="ECO:0000259" key="15">
    <source>
        <dbReference type="PROSITE" id="PS50109"/>
    </source>
</evidence>
<dbReference type="InterPro" id="IPR003594">
    <property type="entry name" value="HATPase_dom"/>
</dbReference>
<dbReference type="Pfam" id="PF00989">
    <property type="entry name" value="PAS"/>
    <property type="match status" value="1"/>
</dbReference>
<feature type="transmembrane region" description="Helical" evidence="14">
    <location>
        <begin position="325"/>
        <end position="347"/>
    </location>
</feature>
<dbReference type="SUPFAM" id="SSF55874">
    <property type="entry name" value="ATPase domain of HSP90 chaperone/DNA topoisomerase II/histidine kinase"/>
    <property type="match status" value="1"/>
</dbReference>
<feature type="domain" description="Histidine kinase" evidence="15">
    <location>
        <begin position="526"/>
        <end position="737"/>
    </location>
</feature>
<evidence type="ECO:0000256" key="11">
    <source>
        <dbReference type="ARBA" id="ARBA00022989"/>
    </source>
</evidence>
<evidence type="ECO:0000256" key="4">
    <source>
        <dbReference type="ARBA" id="ARBA00022475"/>
    </source>
</evidence>
<evidence type="ECO:0000256" key="2">
    <source>
        <dbReference type="ARBA" id="ARBA00004651"/>
    </source>
</evidence>
<evidence type="ECO:0000256" key="8">
    <source>
        <dbReference type="ARBA" id="ARBA00022741"/>
    </source>
</evidence>
<dbReference type="PROSITE" id="PS50113">
    <property type="entry name" value="PAC"/>
    <property type="match status" value="1"/>
</dbReference>
<dbReference type="InterPro" id="IPR000700">
    <property type="entry name" value="PAS-assoc_C"/>
</dbReference>
<dbReference type="InterPro" id="IPR004358">
    <property type="entry name" value="Sig_transdc_His_kin-like_C"/>
</dbReference>
<dbReference type="InterPro" id="IPR003661">
    <property type="entry name" value="HisK_dim/P_dom"/>
</dbReference>
<evidence type="ECO:0000313" key="18">
    <source>
        <dbReference type="EMBL" id="RDD65496.1"/>
    </source>
</evidence>
<evidence type="ECO:0000256" key="3">
    <source>
        <dbReference type="ARBA" id="ARBA00012438"/>
    </source>
</evidence>
<dbReference type="Pfam" id="PF00512">
    <property type="entry name" value="HisKA"/>
    <property type="match status" value="1"/>
</dbReference>
<evidence type="ECO:0000256" key="10">
    <source>
        <dbReference type="ARBA" id="ARBA00022840"/>
    </source>
</evidence>
<organism evidence="18 19">
    <name type="scientific">Thalassococcus profundi</name>
    <dbReference type="NCBI Taxonomy" id="2282382"/>
    <lineage>
        <taxon>Bacteria</taxon>
        <taxon>Pseudomonadati</taxon>
        <taxon>Pseudomonadota</taxon>
        <taxon>Alphaproteobacteria</taxon>
        <taxon>Rhodobacterales</taxon>
        <taxon>Roseobacteraceae</taxon>
        <taxon>Thalassococcus</taxon>
    </lineage>
</organism>
<dbReference type="GO" id="GO:0005524">
    <property type="term" value="F:ATP binding"/>
    <property type="evidence" value="ECO:0007669"/>
    <property type="project" value="UniProtKB-KW"/>
</dbReference>
<dbReference type="SUPFAM" id="SSF55785">
    <property type="entry name" value="PYP-like sensor domain (PAS domain)"/>
    <property type="match status" value="1"/>
</dbReference>
<dbReference type="GO" id="GO:0000156">
    <property type="term" value="F:phosphorelay response regulator activity"/>
    <property type="evidence" value="ECO:0007669"/>
    <property type="project" value="TreeGrafter"/>
</dbReference>
<keyword evidence="8" id="KW-0547">Nucleotide-binding</keyword>
<keyword evidence="6" id="KW-0808">Transferase</keyword>
<evidence type="ECO:0000256" key="7">
    <source>
        <dbReference type="ARBA" id="ARBA00022692"/>
    </source>
</evidence>
<evidence type="ECO:0000259" key="17">
    <source>
        <dbReference type="PROSITE" id="PS50113"/>
    </source>
</evidence>
<dbReference type="SMART" id="SM00388">
    <property type="entry name" value="HisKA"/>
    <property type="match status" value="1"/>
</dbReference>
<evidence type="ECO:0000256" key="9">
    <source>
        <dbReference type="ARBA" id="ARBA00022777"/>
    </source>
</evidence>
<dbReference type="GO" id="GO:0000155">
    <property type="term" value="F:phosphorelay sensor kinase activity"/>
    <property type="evidence" value="ECO:0007669"/>
    <property type="project" value="InterPro"/>
</dbReference>
<evidence type="ECO:0000256" key="12">
    <source>
        <dbReference type="ARBA" id="ARBA00023012"/>
    </source>
</evidence>
<accession>A0A369TR96</accession>
<evidence type="ECO:0000313" key="19">
    <source>
        <dbReference type="Proteomes" id="UP000253977"/>
    </source>
</evidence>
<dbReference type="CDD" id="cd00130">
    <property type="entry name" value="PAS"/>
    <property type="match status" value="1"/>
</dbReference>
<dbReference type="InterPro" id="IPR013767">
    <property type="entry name" value="PAS_fold"/>
</dbReference>
<keyword evidence="19" id="KW-1185">Reference proteome</keyword>
<dbReference type="GO" id="GO:0005886">
    <property type="term" value="C:plasma membrane"/>
    <property type="evidence" value="ECO:0007669"/>
    <property type="project" value="UniProtKB-SubCell"/>
</dbReference>
<evidence type="ECO:0000256" key="5">
    <source>
        <dbReference type="ARBA" id="ARBA00022553"/>
    </source>
</evidence>
<dbReference type="PROSITE" id="PS50109">
    <property type="entry name" value="HIS_KIN"/>
    <property type="match status" value="1"/>
</dbReference>
<feature type="domain" description="PAC" evidence="17">
    <location>
        <begin position="458"/>
        <end position="508"/>
    </location>
</feature>
<keyword evidence="9" id="KW-0418">Kinase</keyword>
<proteinExistence type="predicted"/>
<keyword evidence="11 14" id="KW-1133">Transmembrane helix</keyword>
<dbReference type="PANTHER" id="PTHR42878">
    <property type="entry name" value="TWO-COMPONENT HISTIDINE KINASE"/>
    <property type="match status" value="1"/>
</dbReference>
<dbReference type="InterPro" id="IPR005467">
    <property type="entry name" value="His_kinase_dom"/>
</dbReference>
<keyword evidence="10" id="KW-0067">ATP-binding</keyword>
<dbReference type="Gene3D" id="6.10.340.10">
    <property type="match status" value="1"/>
</dbReference>
<reference evidence="18 19" key="1">
    <citation type="submission" date="2018-07" db="EMBL/GenBank/DDBJ databases">
        <title>Thalassococcus profundi sp. nov., a marine bacterium isolated from deep seawater of Okinawa Trough.</title>
        <authorList>
            <person name="Yu M."/>
        </authorList>
    </citation>
    <scope>NUCLEOTIDE SEQUENCE [LARGE SCALE GENOMIC DNA]</scope>
    <source>
        <strain evidence="18 19">WRAS1</strain>
    </source>
</reference>
<dbReference type="RefSeq" id="WP_114511806.1">
    <property type="nucleotide sequence ID" value="NZ_QPMK01000012.1"/>
</dbReference>
<dbReference type="PANTHER" id="PTHR42878:SF15">
    <property type="entry name" value="BACTERIOPHYTOCHROME"/>
    <property type="match status" value="1"/>
</dbReference>
<dbReference type="SUPFAM" id="SSF47384">
    <property type="entry name" value="Homodimeric domain of signal transducing histidine kinase"/>
    <property type="match status" value="1"/>
</dbReference>
<dbReference type="Gene3D" id="3.30.450.20">
    <property type="entry name" value="PAS domain"/>
    <property type="match status" value="2"/>
</dbReference>
<evidence type="ECO:0000256" key="1">
    <source>
        <dbReference type="ARBA" id="ARBA00000085"/>
    </source>
</evidence>
<evidence type="ECO:0000256" key="13">
    <source>
        <dbReference type="ARBA" id="ARBA00023136"/>
    </source>
</evidence>
<dbReference type="EMBL" id="QPMK01000012">
    <property type="protein sequence ID" value="RDD65496.1"/>
    <property type="molecule type" value="Genomic_DNA"/>
</dbReference>
<comment type="catalytic activity">
    <reaction evidence="1">
        <text>ATP + protein L-histidine = ADP + protein N-phospho-L-histidine.</text>
        <dbReference type="EC" id="2.7.13.3"/>
    </reaction>
</comment>
<feature type="domain" description="PAS" evidence="16">
    <location>
        <begin position="394"/>
        <end position="463"/>
    </location>
</feature>
<dbReference type="InterPro" id="IPR036097">
    <property type="entry name" value="HisK_dim/P_sf"/>
</dbReference>
<sequence>MLSRAGITLRTKLTLLAVASVAVTVLATFSLSALHYWNARDREYTVAVDRIEQAAAVYADRIEDAFRLIELDARVLAELPTVTDLAMADPGAARSQLSDLRSRLGAVFAGLITVRPAYTQIRLIRAADNWREIVRVNRSGDDVEVVAWDALQIKGAEPYLAAGDRLGAGQSYFSRITPNRENGQVTGPPTLRFVRPVFDPEGAFFGVVVINADYENTLLSAQPRLAPSDRVTVVNDAGDYMVFDNAEEPPVMRFRADPDWVPPLGLVVDGPQADEGPLTVLNDRLLYRLPIRPGAAHQPFDHQVITEYAFGSILSQARQTLPAEALLGTCLVLLAGAVATVMGGQIVHPLIRLNARIQAARDTGAPITFPPGEGDEIGHLADSFTALTNDLVRENTRFHAIMEGAADAILTLSPDGLIEGLNPAAEALFGWPAEQVTGRPVQTLMPLELSVERPAVHRGLALTARRRDGTEVPLEITVSASEYAGVRQVIVVARDVTERHRADRAVADLVAKLERSNAELDKFAYVASHDLKAPLRVIDNASRWLEEDLAEVLTEDTRESLGMLRGRVARMHRLLDDLLRHARIGRHEQPSREVTGEEMARDLAALLDPPDGFDLIFEDSFLGMTMLNTPLQTILVNLLSNAISHHDRPRGTVRVSARDLGDEQVFTVADDGPGIAPEYHRKVFEMFQTLKSRDEHESSGMGLAIVAKYLTLAGGRAEIGSDTGRGTEVRIYWPKSGAGTTQVAA</sequence>
<comment type="caution">
    <text evidence="18">The sequence shown here is derived from an EMBL/GenBank/DDBJ whole genome shotgun (WGS) entry which is preliminary data.</text>
</comment>
<keyword evidence="7 14" id="KW-0812">Transmembrane</keyword>